<evidence type="ECO:0000313" key="5">
    <source>
        <dbReference type="Proteomes" id="UP000240624"/>
    </source>
</evidence>
<dbReference type="OrthoDB" id="9788300at2"/>
<dbReference type="Pfam" id="PF00583">
    <property type="entry name" value="Acetyltransf_1"/>
    <property type="match status" value="1"/>
</dbReference>
<reference evidence="3 4" key="1">
    <citation type="submission" date="2017-03" db="EMBL/GenBank/DDBJ databases">
        <authorList>
            <person name="Afonso C.L."/>
            <person name="Miller P.J."/>
            <person name="Scott M.A."/>
            <person name="Spackman E."/>
            <person name="Goraichik I."/>
            <person name="Dimitrov K.M."/>
            <person name="Suarez D.L."/>
            <person name="Swayne D.E."/>
        </authorList>
    </citation>
    <scope>NUCLEOTIDE SEQUENCE [LARGE SCALE GENOMIC DNA]</scope>
    <source>
        <strain evidence="3 4">CECT 8367</strain>
    </source>
</reference>
<reference evidence="2 5" key="2">
    <citation type="submission" date="2018-03" db="EMBL/GenBank/DDBJ databases">
        <title>Genomic Encyclopedia of Archaeal and Bacterial Type Strains, Phase II (KMG-II): from individual species to whole genera.</title>
        <authorList>
            <person name="Goeker M."/>
        </authorList>
    </citation>
    <scope>NUCLEOTIDE SEQUENCE [LARGE SCALE GENOMIC DNA]</scope>
    <source>
        <strain evidence="2 5">DSM 29956</strain>
    </source>
</reference>
<dbReference type="InterPro" id="IPR000182">
    <property type="entry name" value="GNAT_dom"/>
</dbReference>
<keyword evidence="3" id="KW-0808">Transferase</keyword>
<dbReference type="InterPro" id="IPR016181">
    <property type="entry name" value="Acyl_CoA_acyltransferase"/>
</dbReference>
<dbReference type="SUPFAM" id="SSF55729">
    <property type="entry name" value="Acyl-CoA N-acyltransferases (Nat)"/>
    <property type="match status" value="1"/>
</dbReference>
<sequence>MIRDLGPGDLAVWRRIRAEGLRLFPDAFLTTLQEELARSDEEVAESLAGRLVLGAFDGDRLIGTAALDPVVEAAAAAHRVALNAFYVSPESHGTGIGTRLLRAALDRAAADGKLQVELFVAAHNAPAIRLYEKHGFVRHGLLPRAARLEDGFVDDLYYVRQLDG</sequence>
<keyword evidence="3" id="KW-0012">Acyltransferase</keyword>
<evidence type="ECO:0000313" key="4">
    <source>
        <dbReference type="Proteomes" id="UP000193495"/>
    </source>
</evidence>
<dbReference type="Proteomes" id="UP000193495">
    <property type="component" value="Unassembled WGS sequence"/>
</dbReference>
<dbReference type="Proteomes" id="UP000240624">
    <property type="component" value="Unassembled WGS sequence"/>
</dbReference>
<feature type="domain" description="N-acetyltransferase" evidence="1">
    <location>
        <begin position="1"/>
        <end position="163"/>
    </location>
</feature>
<evidence type="ECO:0000259" key="1">
    <source>
        <dbReference type="PROSITE" id="PS51186"/>
    </source>
</evidence>
<dbReference type="EMBL" id="PYGB01000009">
    <property type="protein sequence ID" value="PSK84161.1"/>
    <property type="molecule type" value="Genomic_DNA"/>
</dbReference>
<organism evidence="3 4">
    <name type="scientific">Limimaricola soesokkakensis</name>
    <dbReference type="NCBI Taxonomy" id="1343159"/>
    <lineage>
        <taxon>Bacteria</taxon>
        <taxon>Pseudomonadati</taxon>
        <taxon>Pseudomonadota</taxon>
        <taxon>Alphaproteobacteria</taxon>
        <taxon>Rhodobacterales</taxon>
        <taxon>Paracoccaceae</taxon>
        <taxon>Limimaricola</taxon>
    </lineage>
</organism>
<proteinExistence type="predicted"/>
<dbReference type="AlphaFoldDB" id="A0A1X6ZQ58"/>
<dbReference type="EC" id="2.3.1.183" evidence="3"/>
<dbReference type="PROSITE" id="PS51186">
    <property type="entry name" value="GNAT"/>
    <property type="match status" value="1"/>
</dbReference>
<protein>
    <submittedName>
        <fullName evidence="2">L-amino acid N-acyltransferase YncA</fullName>
    </submittedName>
    <submittedName>
        <fullName evidence="3">Putative phosphinothricin acetyltransferase YwnH</fullName>
        <ecNumber evidence="3">2.3.1.183</ecNumber>
    </submittedName>
</protein>
<keyword evidence="5" id="KW-1185">Reference proteome</keyword>
<accession>A0A1X6ZQ58</accession>
<evidence type="ECO:0000313" key="3">
    <source>
        <dbReference type="EMBL" id="SLN58231.1"/>
    </source>
</evidence>
<dbReference type="RefSeq" id="WP_085897079.1">
    <property type="nucleotide sequence ID" value="NZ_FWFY01000009.1"/>
</dbReference>
<dbReference type="PANTHER" id="PTHR43072">
    <property type="entry name" value="N-ACETYLTRANSFERASE"/>
    <property type="match status" value="1"/>
</dbReference>
<dbReference type="GO" id="GO:0102971">
    <property type="term" value="F:phosphinothricin N-acetyltransferase activity"/>
    <property type="evidence" value="ECO:0007669"/>
    <property type="project" value="UniProtKB-EC"/>
</dbReference>
<evidence type="ECO:0000313" key="2">
    <source>
        <dbReference type="EMBL" id="PSK84161.1"/>
    </source>
</evidence>
<name>A0A1X6ZQ58_9RHOB</name>
<dbReference type="Gene3D" id="3.40.630.30">
    <property type="match status" value="1"/>
</dbReference>
<dbReference type="EMBL" id="FWFY01000009">
    <property type="protein sequence ID" value="SLN58231.1"/>
    <property type="molecule type" value="Genomic_DNA"/>
</dbReference>
<gene>
    <name evidence="3" type="primary">ywnH_2</name>
    <name evidence="2" type="ORF">CLV79_109136</name>
    <name evidence="3" type="ORF">LOS8367_02761</name>
</gene>